<dbReference type="Gene3D" id="3.40.1350.10">
    <property type="match status" value="1"/>
</dbReference>
<feature type="coiled-coil region" evidence="1">
    <location>
        <begin position="2"/>
        <end position="29"/>
    </location>
</feature>
<dbReference type="EMBL" id="JAAXKY010000006">
    <property type="protein sequence ID" value="NMH76230.1"/>
    <property type="molecule type" value="Genomic_DNA"/>
</dbReference>
<dbReference type="RefSeq" id="WP_169394304.1">
    <property type="nucleotide sequence ID" value="NZ_BAAAJH010000011.1"/>
</dbReference>
<dbReference type="Proteomes" id="UP001296706">
    <property type="component" value="Unassembled WGS sequence"/>
</dbReference>
<name>A0ABX1R772_9PSEU</name>
<dbReference type="InterPro" id="IPR011856">
    <property type="entry name" value="tRNA_endonuc-like_dom_sf"/>
</dbReference>
<feature type="domain" description="Restriction endonuclease type IV Mrr" evidence="2">
    <location>
        <begin position="359"/>
        <end position="468"/>
    </location>
</feature>
<dbReference type="Pfam" id="PF04471">
    <property type="entry name" value="Mrr_cat"/>
    <property type="match status" value="1"/>
</dbReference>
<dbReference type="PANTHER" id="PTHR30015">
    <property type="entry name" value="MRR RESTRICTION SYSTEM PROTEIN"/>
    <property type="match status" value="1"/>
</dbReference>
<proteinExistence type="predicted"/>
<evidence type="ECO:0000313" key="3">
    <source>
        <dbReference type="EMBL" id="NMH76230.1"/>
    </source>
</evidence>
<protein>
    <recommendedName>
        <fullName evidence="2">Restriction endonuclease type IV Mrr domain-containing protein</fullName>
    </recommendedName>
</protein>
<evidence type="ECO:0000259" key="2">
    <source>
        <dbReference type="Pfam" id="PF04471"/>
    </source>
</evidence>
<comment type="caution">
    <text evidence="3">The sequence shown here is derived from an EMBL/GenBank/DDBJ whole genome shotgun (WGS) entry which is preliminary data.</text>
</comment>
<evidence type="ECO:0000313" key="4">
    <source>
        <dbReference type="Proteomes" id="UP001296706"/>
    </source>
</evidence>
<organism evidence="3 4">
    <name type="scientific">Pseudonocardia xinjiangensis</name>
    <dbReference type="NCBI Taxonomy" id="75289"/>
    <lineage>
        <taxon>Bacteria</taxon>
        <taxon>Bacillati</taxon>
        <taxon>Actinomycetota</taxon>
        <taxon>Actinomycetes</taxon>
        <taxon>Pseudonocardiales</taxon>
        <taxon>Pseudonocardiaceae</taxon>
        <taxon>Pseudonocardia</taxon>
    </lineage>
</organism>
<sequence>MATQWEREQRKLQEEAEFAKREEAVHERNAKIDSHLTRLESTLAVGVREAVSLDYNKRVLPVPDTASVPGPRKEREPVLEDYLPRTPSVLTRAVPGWENRHKLKCEKGRAEYDAAHKVWANWTQKENSKYVERLADAEARFAAARAENELIRKYQAEASNGTQRSVEDYAKWALGASRYGFDVEFSLRYLPSRKELLLEVQFPSVEAVIPDTLKWVHVKVRKSVESKGRTKEDRNRRYKQLIAQITLRSLYECFHVDKFGHIDRISFKGIVEGVSPITGRLVRAPVISLRVDRVSFLDRDFARVDAVKLLQSLRANVSNEPTELKPIPLVVEFDVSDPRLIEEEDVLSRLDDRDNLIDLTPPQFEAVITNLFNRMGYEAYPTIRSKDGGVDCIAYFRDPVGVIKCVVQAKKWTMPVGVDAVRDLAGAMDHERASKGILITTSRVAPAGKKFVEGKPMQLIEGDELLGLIEKHTDLRVTIVFPPK</sequence>
<dbReference type="InterPro" id="IPR007560">
    <property type="entry name" value="Restrct_endonuc_IV_Mrr"/>
</dbReference>
<dbReference type="InterPro" id="IPR011335">
    <property type="entry name" value="Restrct_endonuc-II-like"/>
</dbReference>
<gene>
    <name evidence="3" type="ORF">HF577_03780</name>
</gene>
<reference evidence="3 4" key="1">
    <citation type="submission" date="2020-04" db="EMBL/GenBank/DDBJ databases">
        <authorList>
            <person name="Klaysubun C."/>
            <person name="Duangmal K."/>
            <person name="Lipun K."/>
        </authorList>
    </citation>
    <scope>NUCLEOTIDE SEQUENCE [LARGE SCALE GENOMIC DNA]</scope>
    <source>
        <strain evidence="3 4">JCM 11839</strain>
    </source>
</reference>
<keyword evidence="4" id="KW-1185">Reference proteome</keyword>
<dbReference type="InterPro" id="IPR052906">
    <property type="entry name" value="Type_IV_Methyl-Rstrct_Enzyme"/>
</dbReference>
<dbReference type="PANTHER" id="PTHR30015:SF7">
    <property type="entry name" value="TYPE IV METHYL-DIRECTED RESTRICTION ENZYME ECOKMRR"/>
    <property type="match status" value="1"/>
</dbReference>
<evidence type="ECO:0000256" key="1">
    <source>
        <dbReference type="SAM" id="Coils"/>
    </source>
</evidence>
<accession>A0ABX1R772</accession>
<dbReference type="SUPFAM" id="SSF52980">
    <property type="entry name" value="Restriction endonuclease-like"/>
    <property type="match status" value="1"/>
</dbReference>
<keyword evidence="1" id="KW-0175">Coiled coil</keyword>